<comment type="caution">
    <text evidence="2">Lacks conserved residue(s) required for the propagation of feature annotation.</text>
</comment>
<feature type="compositionally biased region" description="Basic and acidic residues" evidence="3">
    <location>
        <begin position="1"/>
        <end position="12"/>
    </location>
</feature>
<comment type="pathway">
    <text evidence="2">Amino-acid biosynthesis; L-methionine biosynthesis via de novo pathway; O-acetyl-L-homoserine from L-homoserine: step 1/1.</text>
</comment>
<dbReference type="SUPFAM" id="SSF53474">
    <property type="entry name" value="alpha/beta-Hydrolases"/>
    <property type="match status" value="1"/>
</dbReference>
<evidence type="ECO:0000313" key="5">
    <source>
        <dbReference type="EMBL" id="MFC5215364.1"/>
    </source>
</evidence>
<dbReference type="Pfam" id="PF00561">
    <property type="entry name" value="Abhydrolase_1"/>
    <property type="match status" value="1"/>
</dbReference>
<comment type="function">
    <text evidence="2">Transfers an acetyl group from acetyl-CoA to L-homoserine, forming acetyl-L-homoserine.</text>
</comment>
<sequence length="389" mass="41211">MEQALDRSRTETVHGAGTRPVTGAWLPGQPAGRRSWFELPEPLKLESGETLPDVALAFETWGTLAPDGSNAVLVLHALTGDSHAAGPAGSGHPTPGWWDACIGRGRPLDPAHWFIVVPNALGGCQGSTGPSSTAPDGRAWGSRFPAVTLRDLASAEAALADALGISRWAAVIGGSLGGMRALEWAADHPERVARLGLLACSAVASADQIAFSAAQVHAITADPHWHGGDYYDAPAGRGPHRGLGIARRIAHLTYRSAPELNGRFGTRPQGDEDPLDGGRYAVESYLDHQADKLLSRFDAGSYVTLTRAMSNHDVGRHRGGVRAALHRIQAPTAVAGITSDRLFPLWQQRELAEGLPDCRQFRVIGSAQGHDAFLTETEQVAAFLTDLLG</sequence>
<feature type="active site" evidence="2">
    <location>
        <position position="340"/>
    </location>
</feature>
<keyword evidence="1 2" id="KW-0808">Transferase</keyword>
<accession>A0ABW0CHN6</accession>
<evidence type="ECO:0000313" key="6">
    <source>
        <dbReference type="Proteomes" id="UP001596263"/>
    </source>
</evidence>
<gene>
    <name evidence="2" type="primary">metXA</name>
    <name evidence="5" type="ORF">ACFPQ9_16095</name>
</gene>
<comment type="caution">
    <text evidence="5">The sequence shown here is derived from an EMBL/GenBank/DDBJ whole genome shotgun (WGS) entry which is preliminary data.</text>
</comment>
<dbReference type="GO" id="GO:0004414">
    <property type="term" value="F:homoserine O-acetyltransferase activity"/>
    <property type="evidence" value="ECO:0007669"/>
    <property type="project" value="UniProtKB-EC"/>
</dbReference>
<feature type="active site" description="Nucleophile" evidence="2">
    <location>
        <position position="175"/>
    </location>
</feature>
<evidence type="ECO:0000256" key="3">
    <source>
        <dbReference type="SAM" id="MobiDB-lite"/>
    </source>
</evidence>
<keyword evidence="2" id="KW-0486">Methionine biosynthesis</keyword>
<dbReference type="EC" id="2.3.1.31" evidence="2"/>
<keyword evidence="2 5" id="KW-0012">Acyltransferase</keyword>
<comment type="catalytic activity">
    <reaction evidence="2">
        <text>L-homoserine + acetyl-CoA = O-acetyl-L-homoserine + CoA</text>
        <dbReference type="Rhea" id="RHEA:13701"/>
        <dbReference type="ChEBI" id="CHEBI:57287"/>
        <dbReference type="ChEBI" id="CHEBI:57288"/>
        <dbReference type="ChEBI" id="CHEBI:57476"/>
        <dbReference type="ChEBI" id="CHEBI:57716"/>
        <dbReference type="EC" id="2.3.1.31"/>
    </reaction>
</comment>
<dbReference type="RefSeq" id="WP_380853226.1">
    <property type="nucleotide sequence ID" value="NZ_JBHSKM010000008.1"/>
</dbReference>
<evidence type="ECO:0000256" key="2">
    <source>
        <dbReference type="HAMAP-Rule" id="MF_00296"/>
    </source>
</evidence>
<feature type="region of interest" description="Disordered" evidence="3">
    <location>
        <begin position="1"/>
        <end position="27"/>
    </location>
</feature>
<feature type="domain" description="AB hydrolase-1" evidence="4">
    <location>
        <begin position="71"/>
        <end position="376"/>
    </location>
</feature>
<proteinExistence type="inferred from homology"/>
<keyword evidence="2" id="KW-0963">Cytoplasm</keyword>
<organism evidence="5 6">
    <name type="scientific">Streptomyces coerulescens</name>
    <dbReference type="NCBI Taxonomy" id="29304"/>
    <lineage>
        <taxon>Bacteria</taxon>
        <taxon>Bacillati</taxon>
        <taxon>Actinomycetota</taxon>
        <taxon>Actinomycetes</taxon>
        <taxon>Kitasatosporales</taxon>
        <taxon>Streptomycetaceae</taxon>
        <taxon>Streptomyces</taxon>
    </lineage>
</organism>
<name>A0ABW0CHN6_STRCD</name>
<comment type="subunit">
    <text evidence="2">Homodimer.</text>
</comment>
<dbReference type="PIRSF" id="PIRSF000443">
    <property type="entry name" value="Homoser_Ac_trans"/>
    <property type="match status" value="1"/>
</dbReference>
<feature type="binding site" evidence="2">
    <location>
        <position position="247"/>
    </location>
    <ligand>
        <name>substrate</name>
    </ligand>
</feature>
<dbReference type="InterPro" id="IPR000073">
    <property type="entry name" value="AB_hydrolase_1"/>
</dbReference>
<evidence type="ECO:0000256" key="1">
    <source>
        <dbReference type="ARBA" id="ARBA00022679"/>
    </source>
</evidence>
<dbReference type="NCBIfam" id="TIGR01392">
    <property type="entry name" value="homoserO_Ac_trn"/>
    <property type="match status" value="1"/>
</dbReference>
<protein>
    <recommendedName>
        <fullName evidence="2">Homoserine O-acetyltransferase</fullName>
        <shortName evidence="2">HAT</shortName>
        <ecNumber evidence="2">2.3.1.31</ecNumber>
    </recommendedName>
    <alternativeName>
        <fullName evidence="2">Homoserine transacetylase</fullName>
        <shortName evidence="2">HTA</shortName>
    </alternativeName>
</protein>
<dbReference type="Gene3D" id="3.40.50.1820">
    <property type="entry name" value="alpha/beta hydrolase"/>
    <property type="match status" value="1"/>
</dbReference>
<dbReference type="PANTHER" id="PTHR32268">
    <property type="entry name" value="HOMOSERINE O-ACETYLTRANSFERASE"/>
    <property type="match status" value="1"/>
</dbReference>
<reference evidence="6" key="1">
    <citation type="journal article" date="2019" name="Int. J. Syst. Evol. Microbiol.">
        <title>The Global Catalogue of Microorganisms (GCM) 10K type strain sequencing project: providing services to taxonomists for standard genome sequencing and annotation.</title>
        <authorList>
            <consortium name="The Broad Institute Genomics Platform"/>
            <consortium name="The Broad Institute Genome Sequencing Center for Infectious Disease"/>
            <person name="Wu L."/>
            <person name="Ma J."/>
        </authorList>
    </citation>
    <scope>NUCLEOTIDE SEQUENCE [LARGE SCALE GENOMIC DNA]</scope>
    <source>
        <strain evidence="6">KCTC 42586</strain>
    </source>
</reference>
<comment type="subcellular location">
    <subcellularLocation>
        <location evidence="2">Cytoplasm</location>
    </subcellularLocation>
</comment>
<feature type="active site" evidence="2">
    <location>
        <position position="370"/>
    </location>
</feature>
<comment type="similarity">
    <text evidence="2">Belongs to the AB hydrolase superfamily. MetX family.</text>
</comment>
<evidence type="ECO:0000259" key="4">
    <source>
        <dbReference type="Pfam" id="PF00561"/>
    </source>
</evidence>
<dbReference type="Proteomes" id="UP001596263">
    <property type="component" value="Unassembled WGS sequence"/>
</dbReference>
<keyword evidence="2" id="KW-0028">Amino-acid biosynthesis</keyword>
<dbReference type="HAMAP" id="MF_00296">
    <property type="entry name" value="MetX_acyltransf"/>
    <property type="match status" value="1"/>
</dbReference>
<dbReference type="PANTHER" id="PTHR32268:SF11">
    <property type="entry name" value="HOMOSERINE O-ACETYLTRANSFERASE"/>
    <property type="match status" value="1"/>
</dbReference>
<dbReference type="NCBIfam" id="NF001209">
    <property type="entry name" value="PRK00175.1"/>
    <property type="match status" value="1"/>
</dbReference>
<feature type="binding site" evidence="2">
    <location>
        <position position="371"/>
    </location>
    <ligand>
        <name>substrate</name>
    </ligand>
</feature>
<dbReference type="InterPro" id="IPR008220">
    <property type="entry name" value="HAT_MetX-like"/>
</dbReference>
<dbReference type="EMBL" id="JBHSKM010000008">
    <property type="protein sequence ID" value="MFC5215364.1"/>
    <property type="molecule type" value="Genomic_DNA"/>
</dbReference>
<keyword evidence="6" id="KW-1185">Reference proteome</keyword>
<dbReference type="InterPro" id="IPR029058">
    <property type="entry name" value="AB_hydrolase_fold"/>
</dbReference>